<dbReference type="Gene3D" id="2.160.10.10">
    <property type="entry name" value="Hexapeptide repeat proteins"/>
    <property type="match status" value="1"/>
</dbReference>
<evidence type="ECO:0000256" key="7">
    <source>
        <dbReference type="ARBA" id="ARBA00022737"/>
    </source>
</evidence>
<dbReference type="SMART" id="SM00971">
    <property type="entry name" value="SATase_N"/>
    <property type="match status" value="1"/>
</dbReference>
<keyword evidence="6 11" id="KW-0808">Transferase</keyword>
<dbReference type="SUPFAM" id="SSF51161">
    <property type="entry name" value="Trimeric LpxA-like enzymes"/>
    <property type="match status" value="1"/>
</dbReference>
<dbReference type="InterPro" id="IPR018357">
    <property type="entry name" value="Hexapep_transf_CS"/>
</dbReference>
<dbReference type="Proteomes" id="UP000193207">
    <property type="component" value="Unassembled WGS sequence"/>
</dbReference>
<comment type="pathway">
    <text evidence="1">Amino-acid biosynthesis; L-cysteine biosynthesis; L-cysteine from L-serine: step 1/2.</text>
</comment>
<keyword evidence="7" id="KW-0677">Repeat</keyword>
<dbReference type="Pfam" id="PF06426">
    <property type="entry name" value="SATase_N"/>
    <property type="match status" value="1"/>
</dbReference>
<dbReference type="InterPro" id="IPR045304">
    <property type="entry name" value="LbH_SAT"/>
</dbReference>
<dbReference type="EC" id="2.3.1.30" evidence="3"/>
<evidence type="ECO:0000313" key="11">
    <source>
        <dbReference type="EMBL" id="SLN21805.1"/>
    </source>
</evidence>
<reference evidence="11 12" key="1">
    <citation type="submission" date="2017-03" db="EMBL/GenBank/DDBJ databases">
        <authorList>
            <person name="Afonso C.L."/>
            <person name="Miller P.J."/>
            <person name="Scott M.A."/>
            <person name="Spackman E."/>
            <person name="Goraichik I."/>
            <person name="Dimitrov K.M."/>
            <person name="Suarez D.L."/>
            <person name="Swayne D.E."/>
        </authorList>
    </citation>
    <scope>NUCLEOTIDE SEQUENCE [LARGE SCALE GENOMIC DNA]</scope>
    <source>
        <strain evidence="11 12">CECT 8110</strain>
    </source>
</reference>
<proteinExistence type="inferred from homology"/>
<evidence type="ECO:0000256" key="3">
    <source>
        <dbReference type="ARBA" id="ARBA00013266"/>
    </source>
</evidence>
<evidence type="ECO:0000256" key="1">
    <source>
        <dbReference type="ARBA" id="ARBA00004876"/>
    </source>
</evidence>
<dbReference type="Pfam" id="PF00132">
    <property type="entry name" value="Hexapep"/>
    <property type="match status" value="1"/>
</dbReference>
<dbReference type="InterPro" id="IPR042122">
    <property type="entry name" value="Ser_AcTrfase_N_sf"/>
</dbReference>
<dbReference type="InterPro" id="IPR005881">
    <property type="entry name" value="Ser_O-AcTrfase"/>
</dbReference>
<evidence type="ECO:0000313" key="12">
    <source>
        <dbReference type="Proteomes" id="UP000193207"/>
    </source>
</evidence>
<comment type="similarity">
    <text evidence="2">Belongs to the transferase hexapeptide repeat family.</text>
</comment>
<dbReference type="EMBL" id="FWFU01000001">
    <property type="protein sequence ID" value="SLN21805.1"/>
    <property type="molecule type" value="Genomic_DNA"/>
</dbReference>
<evidence type="ECO:0000256" key="6">
    <source>
        <dbReference type="ARBA" id="ARBA00022679"/>
    </source>
</evidence>
<evidence type="ECO:0000256" key="9">
    <source>
        <dbReference type="ARBA" id="ARBA00049486"/>
    </source>
</evidence>
<dbReference type="GO" id="GO:0005737">
    <property type="term" value="C:cytoplasm"/>
    <property type="evidence" value="ECO:0007669"/>
    <property type="project" value="InterPro"/>
</dbReference>
<keyword evidence="5" id="KW-0028">Amino-acid biosynthesis</keyword>
<dbReference type="UniPathway" id="UPA00136">
    <property type="reaction ID" value="UER00199"/>
</dbReference>
<evidence type="ECO:0000256" key="4">
    <source>
        <dbReference type="ARBA" id="ARBA00018522"/>
    </source>
</evidence>
<evidence type="ECO:0000256" key="8">
    <source>
        <dbReference type="ARBA" id="ARBA00023315"/>
    </source>
</evidence>
<evidence type="ECO:0000259" key="10">
    <source>
        <dbReference type="SMART" id="SM00971"/>
    </source>
</evidence>
<dbReference type="NCBIfam" id="TIGR01172">
    <property type="entry name" value="cysE"/>
    <property type="match status" value="1"/>
</dbReference>
<dbReference type="AlphaFoldDB" id="A0A1X6YHP8"/>
<dbReference type="NCBIfam" id="NF041874">
    <property type="entry name" value="EPS_EpsC"/>
    <property type="match status" value="1"/>
</dbReference>
<protein>
    <recommendedName>
        <fullName evidence="4">Serine acetyltransferase</fullName>
        <ecNumber evidence="3">2.3.1.30</ecNumber>
    </recommendedName>
</protein>
<dbReference type="PANTHER" id="PTHR42811">
    <property type="entry name" value="SERINE ACETYLTRANSFERASE"/>
    <property type="match status" value="1"/>
</dbReference>
<dbReference type="GO" id="GO:0009001">
    <property type="term" value="F:serine O-acetyltransferase activity"/>
    <property type="evidence" value="ECO:0007669"/>
    <property type="project" value="UniProtKB-EC"/>
</dbReference>
<dbReference type="RefSeq" id="WP_085816411.1">
    <property type="nucleotide sequence ID" value="NZ_FWFU01000001.1"/>
</dbReference>
<dbReference type="CDD" id="cd03354">
    <property type="entry name" value="LbH_SAT"/>
    <property type="match status" value="1"/>
</dbReference>
<sequence>MAETRAKLAELDPVWGRIRTEAGEAIDHEPLLGGVIHSSILHHKTLESALAYRISLKLASSEMPEQILREICDVAYAEDRSISIAARADIVAVHDRDPACDRFIQPMLFFKGFQAVQAYRVSHWLWLEGRRDMARFFQMRASEVFGIDIHPAARIGKGIMIDHAHSIVIGETAVVGDNVSMLHSVTLGGTGKEEEDRHPKIGDGVLIGAGAKVLGNIRVGNCSRIAAGSVVLQEVPPCKTVAGVPAKIVGEAGCDQPSVSMDQLLGTKGSTSED</sequence>
<dbReference type="InterPro" id="IPR010493">
    <property type="entry name" value="Ser_AcTrfase_N"/>
</dbReference>
<dbReference type="FunFam" id="2.160.10.10:FF:000002">
    <property type="entry name" value="Serine acetyltransferase"/>
    <property type="match status" value="1"/>
</dbReference>
<accession>A0A1X6YHP8</accession>
<keyword evidence="8 11" id="KW-0012">Acyltransferase</keyword>
<dbReference type="GO" id="GO:0006535">
    <property type="term" value="P:cysteine biosynthetic process from serine"/>
    <property type="evidence" value="ECO:0007669"/>
    <property type="project" value="InterPro"/>
</dbReference>
<dbReference type="InterPro" id="IPR001451">
    <property type="entry name" value="Hexapep"/>
</dbReference>
<feature type="domain" description="Serine acetyltransferase N-terminal" evidence="10">
    <location>
        <begin position="14"/>
        <end position="118"/>
    </location>
</feature>
<dbReference type="OrthoDB" id="9801456at2"/>
<comment type="catalytic activity">
    <reaction evidence="9">
        <text>L-serine + acetyl-CoA = O-acetyl-L-serine + CoA</text>
        <dbReference type="Rhea" id="RHEA:24560"/>
        <dbReference type="ChEBI" id="CHEBI:33384"/>
        <dbReference type="ChEBI" id="CHEBI:57287"/>
        <dbReference type="ChEBI" id="CHEBI:57288"/>
        <dbReference type="ChEBI" id="CHEBI:58340"/>
        <dbReference type="EC" id="2.3.1.30"/>
    </reaction>
</comment>
<evidence type="ECO:0000256" key="5">
    <source>
        <dbReference type="ARBA" id="ARBA00022605"/>
    </source>
</evidence>
<gene>
    <name evidence="11" type="primary">cysE_1</name>
    <name evidence="11" type="ORF">ROH8110_00800</name>
</gene>
<dbReference type="InterPro" id="IPR053376">
    <property type="entry name" value="Serine_acetyltransferase"/>
</dbReference>
<dbReference type="PROSITE" id="PS00101">
    <property type="entry name" value="HEXAPEP_TRANSFERASES"/>
    <property type="match status" value="1"/>
</dbReference>
<dbReference type="Gene3D" id="1.10.3130.10">
    <property type="entry name" value="serine acetyltransferase, domain 1"/>
    <property type="match status" value="1"/>
</dbReference>
<name>A0A1X6YHP8_9RHOB</name>
<organism evidence="11 12">
    <name type="scientific">Roseovarius halotolerans</name>
    <dbReference type="NCBI Taxonomy" id="505353"/>
    <lineage>
        <taxon>Bacteria</taxon>
        <taxon>Pseudomonadati</taxon>
        <taxon>Pseudomonadota</taxon>
        <taxon>Alphaproteobacteria</taxon>
        <taxon>Rhodobacterales</taxon>
        <taxon>Roseobacteraceae</taxon>
        <taxon>Roseovarius</taxon>
    </lineage>
</organism>
<dbReference type="InterPro" id="IPR011004">
    <property type="entry name" value="Trimer_LpxA-like_sf"/>
</dbReference>
<keyword evidence="12" id="KW-1185">Reference proteome</keyword>
<evidence type="ECO:0000256" key="2">
    <source>
        <dbReference type="ARBA" id="ARBA00007274"/>
    </source>
</evidence>